<dbReference type="Pfam" id="PF03942">
    <property type="entry name" value="DTW"/>
    <property type="match status" value="1"/>
</dbReference>
<evidence type="ECO:0000313" key="7">
    <source>
        <dbReference type="EMBL" id="MDU0353336.1"/>
    </source>
</evidence>
<organism evidence="7 8">
    <name type="scientific">Paraglaciecola aquimarina</name>
    <dbReference type="NCBI Taxonomy" id="1235557"/>
    <lineage>
        <taxon>Bacteria</taxon>
        <taxon>Pseudomonadati</taxon>
        <taxon>Pseudomonadota</taxon>
        <taxon>Gammaproteobacteria</taxon>
        <taxon>Alteromonadales</taxon>
        <taxon>Alteromonadaceae</taxon>
        <taxon>Paraglaciecola</taxon>
    </lineage>
</organism>
<protein>
    <recommendedName>
        <fullName evidence="1">tRNA-uridine aminocarboxypropyltransferase</fullName>
        <ecNumber evidence="1">2.5.1.25</ecNumber>
    </recommendedName>
</protein>
<keyword evidence="8" id="KW-1185">Reference proteome</keyword>
<keyword evidence="3" id="KW-0949">S-adenosyl-L-methionine</keyword>
<comment type="caution">
    <text evidence="7">The sequence shown here is derived from an EMBL/GenBank/DDBJ whole genome shotgun (WGS) entry which is preliminary data.</text>
</comment>
<keyword evidence="4" id="KW-0819">tRNA processing</keyword>
<accession>A0ABU3STK5</accession>
<name>A0ABU3STK5_9ALTE</name>
<proteinExistence type="predicted"/>
<evidence type="ECO:0000256" key="2">
    <source>
        <dbReference type="ARBA" id="ARBA00022679"/>
    </source>
</evidence>
<dbReference type="InterPro" id="IPR005636">
    <property type="entry name" value="DTW"/>
</dbReference>
<dbReference type="EC" id="2.5.1.25" evidence="1"/>
<evidence type="ECO:0000256" key="3">
    <source>
        <dbReference type="ARBA" id="ARBA00022691"/>
    </source>
</evidence>
<evidence type="ECO:0000259" key="6">
    <source>
        <dbReference type="Pfam" id="PF03942"/>
    </source>
</evidence>
<keyword evidence="2" id="KW-0808">Transferase</keyword>
<evidence type="ECO:0000256" key="4">
    <source>
        <dbReference type="ARBA" id="ARBA00022694"/>
    </source>
</evidence>
<gene>
    <name evidence="7" type="ORF">RS130_04775</name>
</gene>
<reference evidence="7 8" key="1">
    <citation type="submission" date="2023-10" db="EMBL/GenBank/DDBJ databases">
        <title>Glaciecola aquimarina strain GGW-M5 nov., isolated from a coastal seawater.</title>
        <authorList>
            <person name="Bayburt H."/>
            <person name="Kim J.M."/>
            <person name="Choi B.J."/>
            <person name="Jeon C.O."/>
        </authorList>
    </citation>
    <scope>NUCLEOTIDE SEQUENCE [LARGE SCALE GENOMIC DNA]</scope>
    <source>
        <strain evidence="7 8">KCTC 32108</strain>
    </source>
</reference>
<feature type="domain" description="DTW" evidence="6">
    <location>
        <begin position="9"/>
        <end position="55"/>
    </location>
</feature>
<evidence type="ECO:0000256" key="5">
    <source>
        <dbReference type="SAM" id="MobiDB-lite"/>
    </source>
</evidence>
<dbReference type="EMBL" id="JAWDIO010000002">
    <property type="protein sequence ID" value="MDU0353336.1"/>
    <property type="molecule type" value="Genomic_DNA"/>
</dbReference>
<evidence type="ECO:0000313" key="8">
    <source>
        <dbReference type="Proteomes" id="UP001247805"/>
    </source>
</evidence>
<dbReference type="Proteomes" id="UP001247805">
    <property type="component" value="Unassembled WGS sequence"/>
</dbReference>
<evidence type="ECO:0000256" key="1">
    <source>
        <dbReference type="ARBA" id="ARBA00012386"/>
    </source>
</evidence>
<feature type="region of interest" description="Disordered" evidence="5">
    <location>
        <begin position="49"/>
        <end position="73"/>
    </location>
</feature>
<sequence length="73" mass="8569">MPIKHVTKRKQCHNCYYPEVTCVCQWLSPIISPLRIIILQHPKEATHAKKYSQVITARPKKPSGNTRRERGRF</sequence>
<dbReference type="RefSeq" id="WP_316025018.1">
    <property type="nucleotide sequence ID" value="NZ_JAWDIO010000002.1"/>
</dbReference>